<evidence type="ECO:0000313" key="3">
    <source>
        <dbReference type="Proteomes" id="UP000199515"/>
    </source>
</evidence>
<dbReference type="Proteomes" id="UP000199515">
    <property type="component" value="Unassembled WGS sequence"/>
</dbReference>
<evidence type="ECO:0008006" key="4">
    <source>
        <dbReference type="Google" id="ProtNLM"/>
    </source>
</evidence>
<keyword evidence="3" id="KW-1185">Reference proteome</keyword>
<dbReference type="EMBL" id="FNON01000003">
    <property type="protein sequence ID" value="SDX74979.1"/>
    <property type="molecule type" value="Genomic_DNA"/>
</dbReference>
<feature type="region of interest" description="Disordered" evidence="1">
    <location>
        <begin position="81"/>
        <end position="141"/>
    </location>
</feature>
<dbReference type="STRING" id="589385.SAMN05421504_103701"/>
<dbReference type="Pfam" id="PF11208">
    <property type="entry name" value="DUF2992"/>
    <property type="match status" value="1"/>
</dbReference>
<dbReference type="OrthoDB" id="4570726at2"/>
<accession>A0A1H3EAR5</accession>
<proteinExistence type="predicted"/>
<feature type="compositionally biased region" description="Basic and acidic residues" evidence="1">
    <location>
        <begin position="99"/>
        <end position="133"/>
    </location>
</feature>
<organism evidence="2 3">
    <name type="scientific">Amycolatopsis xylanica</name>
    <dbReference type="NCBI Taxonomy" id="589385"/>
    <lineage>
        <taxon>Bacteria</taxon>
        <taxon>Bacillati</taxon>
        <taxon>Actinomycetota</taxon>
        <taxon>Actinomycetes</taxon>
        <taxon>Pseudonocardiales</taxon>
        <taxon>Pseudonocardiaceae</taxon>
        <taxon>Amycolatopsis</taxon>
    </lineage>
</organism>
<name>A0A1H3EAR5_9PSEU</name>
<dbReference type="RefSeq" id="WP_091289762.1">
    <property type="nucleotide sequence ID" value="NZ_FNON01000003.1"/>
</dbReference>
<reference evidence="2 3" key="1">
    <citation type="submission" date="2016-10" db="EMBL/GenBank/DDBJ databases">
        <authorList>
            <person name="de Groot N.N."/>
        </authorList>
    </citation>
    <scope>NUCLEOTIDE SEQUENCE [LARGE SCALE GENOMIC DNA]</scope>
    <source>
        <strain evidence="2 3">CPCC 202699</strain>
    </source>
</reference>
<protein>
    <recommendedName>
        <fullName evidence="4">DUF2992 family protein</fullName>
    </recommendedName>
</protein>
<dbReference type="InterPro" id="IPR016787">
    <property type="entry name" value="UCP021328"/>
</dbReference>
<gene>
    <name evidence="2" type="ORF">SAMN05421504_103701</name>
</gene>
<dbReference type="AlphaFoldDB" id="A0A1H3EAR5"/>
<sequence length="141" mass="15621">MNGEFTVFHDGRFWIGVYEFREDGLVRAARHIFGAEPTNAELLHFAAGPGFTALAREAERAPAVPMEIKKSTRVSAKRLAKQAKKAQESAGVGTAAQRALRESVAERVGENKAARKRREAEEGARRRALARDKARAKHRGR</sequence>
<evidence type="ECO:0000313" key="2">
    <source>
        <dbReference type="EMBL" id="SDX74979.1"/>
    </source>
</evidence>
<evidence type="ECO:0000256" key="1">
    <source>
        <dbReference type="SAM" id="MobiDB-lite"/>
    </source>
</evidence>